<feature type="region of interest" description="Disordered" evidence="2">
    <location>
        <begin position="126"/>
        <end position="153"/>
    </location>
</feature>
<accession>A0A1G9E7H5</accession>
<gene>
    <name evidence="3" type="ORF">SAMN05421823_103375</name>
</gene>
<protein>
    <submittedName>
        <fullName evidence="3">Protein CcmA, bactofilin family</fullName>
    </submittedName>
</protein>
<dbReference type="EMBL" id="FNFO01000003">
    <property type="protein sequence ID" value="SDK72071.1"/>
    <property type="molecule type" value="Genomic_DNA"/>
</dbReference>
<dbReference type="STRING" id="1075417.SAMN05421823_103375"/>
<feature type="compositionally biased region" description="Basic and acidic residues" evidence="2">
    <location>
        <begin position="126"/>
        <end position="135"/>
    </location>
</feature>
<evidence type="ECO:0000256" key="2">
    <source>
        <dbReference type="SAM" id="MobiDB-lite"/>
    </source>
</evidence>
<feature type="compositionally biased region" description="Polar residues" evidence="2">
    <location>
        <begin position="1"/>
        <end position="10"/>
    </location>
</feature>
<sequence>MAMFNSSSSSKETRRDTPEVGVLSNHIQKGTSIQGDIDTTGNIRIDGRVTGNVRSKARIVLGESAHIEGDIEAQNAEVQGYMKGKLEVAELLVLKPSARIDGDIYANKMMVESGAVFNGQCHMGVKGKEQADSSHGKQQPQVQPHKNGQKVTV</sequence>
<organism evidence="3 4">
    <name type="scientific">Catalinimonas alkaloidigena</name>
    <dbReference type="NCBI Taxonomy" id="1075417"/>
    <lineage>
        <taxon>Bacteria</taxon>
        <taxon>Pseudomonadati</taxon>
        <taxon>Bacteroidota</taxon>
        <taxon>Cytophagia</taxon>
        <taxon>Cytophagales</taxon>
        <taxon>Catalimonadaceae</taxon>
        <taxon>Catalinimonas</taxon>
    </lineage>
</organism>
<proteinExistence type="inferred from homology"/>
<feature type="region of interest" description="Disordered" evidence="2">
    <location>
        <begin position="1"/>
        <end position="20"/>
    </location>
</feature>
<evidence type="ECO:0000313" key="4">
    <source>
        <dbReference type="Proteomes" id="UP000198510"/>
    </source>
</evidence>
<dbReference type="OrthoDB" id="5432602at2"/>
<dbReference type="PANTHER" id="PTHR35024:SF4">
    <property type="entry name" value="POLYMER-FORMING CYTOSKELETAL PROTEIN"/>
    <property type="match status" value="1"/>
</dbReference>
<dbReference type="InterPro" id="IPR007607">
    <property type="entry name" value="BacA/B"/>
</dbReference>
<dbReference type="Pfam" id="PF04519">
    <property type="entry name" value="Bactofilin"/>
    <property type="match status" value="1"/>
</dbReference>
<reference evidence="3 4" key="1">
    <citation type="submission" date="2016-10" db="EMBL/GenBank/DDBJ databases">
        <authorList>
            <person name="de Groot N.N."/>
        </authorList>
    </citation>
    <scope>NUCLEOTIDE SEQUENCE [LARGE SCALE GENOMIC DNA]</scope>
    <source>
        <strain evidence="3 4">DSM 25186</strain>
    </source>
</reference>
<comment type="similarity">
    <text evidence="1">Belongs to the bactofilin family.</text>
</comment>
<keyword evidence="4" id="KW-1185">Reference proteome</keyword>
<dbReference type="AlphaFoldDB" id="A0A1G9E7H5"/>
<dbReference type="Proteomes" id="UP000198510">
    <property type="component" value="Unassembled WGS sequence"/>
</dbReference>
<evidence type="ECO:0000313" key="3">
    <source>
        <dbReference type="EMBL" id="SDK72071.1"/>
    </source>
</evidence>
<feature type="compositionally biased region" description="Polar residues" evidence="2">
    <location>
        <begin position="136"/>
        <end position="153"/>
    </location>
</feature>
<dbReference type="PANTHER" id="PTHR35024">
    <property type="entry name" value="HYPOTHETICAL CYTOSOLIC PROTEIN"/>
    <property type="match status" value="1"/>
</dbReference>
<name>A0A1G9E7H5_9BACT</name>
<evidence type="ECO:0000256" key="1">
    <source>
        <dbReference type="ARBA" id="ARBA00044755"/>
    </source>
</evidence>